<dbReference type="InterPro" id="IPR017907">
    <property type="entry name" value="Znf_RING_CS"/>
</dbReference>
<feature type="compositionally biased region" description="Basic residues" evidence="15">
    <location>
        <begin position="550"/>
        <end position="560"/>
    </location>
</feature>
<feature type="domain" description="SH3" evidence="16">
    <location>
        <begin position="224"/>
        <end position="285"/>
    </location>
</feature>
<keyword evidence="11" id="KW-0862">Zinc</keyword>
<evidence type="ECO:0000256" key="4">
    <source>
        <dbReference type="ARBA" id="ARBA00012483"/>
    </source>
</evidence>
<dbReference type="GO" id="GO:0008270">
    <property type="term" value="F:zinc ion binding"/>
    <property type="evidence" value="ECO:0007669"/>
    <property type="project" value="UniProtKB-KW"/>
</dbReference>
<dbReference type="FunFam" id="3.30.40.10:FF:000077">
    <property type="entry name" value="E3 ubiquitin-protein ligase SH3RF1 isoform X1"/>
    <property type="match status" value="1"/>
</dbReference>
<dbReference type="Pfam" id="PF14604">
    <property type="entry name" value="SH3_9"/>
    <property type="match status" value="3"/>
</dbReference>
<evidence type="ECO:0000256" key="1">
    <source>
        <dbReference type="ARBA" id="ARBA00000900"/>
    </source>
</evidence>
<keyword evidence="5 14" id="KW-0728">SH3 domain</keyword>
<feature type="compositionally biased region" description="Basic and acidic residues" evidence="15">
    <location>
        <begin position="761"/>
        <end position="770"/>
    </location>
</feature>
<evidence type="ECO:0000256" key="7">
    <source>
        <dbReference type="ARBA" id="ARBA00022723"/>
    </source>
</evidence>
<dbReference type="GeneTree" id="ENSGT00940000160405"/>
<evidence type="ECO:0000256" key="12">
    <source>
        <dbReference type="ARBA" id="ARBA00022843"/>
    </source>
</evidence>
<evidence type="ECO:0000256" key="13">
    <source>
        <dbReference type="PROSITE-ProRule" id="PRU00175"/>
    </source>
</evidence>
<evidence type="ECO:0000256" key="10">
    <source>
        <dbReference type="ARBA" id="ARBA00022786"/>
    </source>
</evidence>
<evidence type="ECO:0000256" key="6">
    <source>
        <dbReference type="ARBA" id="ARBA00022679"/>
    </source>
</evidence>
<dbReference type="Ensembl" id="ENSTNIT00000019753.1">
    <property type="protein sequence ID" value="ENSTNIP00000019523.1"/>
    <property type="gene ID" value="ENSTNIG00000016425.1"/>
</dbReference>
<dbReference type="CDD" id="cd11928">
    <property type="entry name" value="SH3_SH3RF3_1"/>
    <property type="match status" value="1"/>
</dbReference>
<dbReference type="SUPFAM" id="SSF50044">
    <property type="entry name" value="SH3-domain"/>
    <property type="match status" value="4"/>
</dbReference>
<comment type="catalytic activity">
    <reaction evidence="1">
        <text>S-ubiquitinyl-[E2 ubiquitin-conjugating enzyme]-L-cysteine + [acceptor protein]-L-lysine = [E2 ubiquitin-conjugating enzyme]-L-cysteine + N(6)-ubiquitinyl-[acceptor protein]-L-lysine.</text>
        <dbReference type="EC" id="2.3.2.27"/>
    </reaction>
</comment>
<feature type="domain" description="SH3" evidence="16">
    <location>
        <begin position="880"/>
        <end position="939"/>
    </location>
</feature>
<feature type="domain" description="RING-type" evidence="17">
    <location>
        <begin position="34"/>
        <end position="74"/>
    </location>
</feature>
<evidence type="ECO:0000259" key="16">
    <source>
        <dbReference type="PROSITE" id="PS50002"/>
    </source>
</evidence>
<dbReference type="GO" id="GO:0061630">
    <property type="term" value="F:ubiquitin protein ligase activity"/>
    <property type="evidence" value="ECO:0007669"/>
    <property type="project" value="UniProtKB-EC"/>
</dbReference>
<dbReference type="SMART" id="SM00326">
    <property type="entry name" value="SH3"/>
    <property type="match status" value="4"/>
</dbReference>
<keyword evidence="10" id="KW-0833">Ubl conjugation pathway</keyword>
<dbReference type="InterPro" id="IPR013083">
    <property type="entry name" value="Znf_RING/FYVE/PHD"/>
</dbReference>
<dbReference type="EC" id="2.3.2.27" evidence="4"/>
<proteinExistence type="inferred from homology"/>
<dbReference type="STRING" id="99883.ENSTNIP00000019523"/>
<dbReference type="FunFam" id="2.30.30.40:FF:000001">
    <property type="entry name" value="Sorbin and SH3 domain-containing protein 1 isoform 2"/>
    <property type="match status" value="1"/>
</dbReference>
<dbReference type="PRINTS" id="PR00499">
    <property type="entry name" value="P67PHOX"/>
</dbReference>
<dbReference type="Pfam" id="PF00097">
    <property type="entry name" value="zf-C3HC4"/>
    <property type="match status" value="1"/>
</dbReference>
<dbReference type="PROSITE" id="PS50002">
    <property type="entry name" value="SH3"/>
    <property type="match status" value="4"/>
</dbReference>
<feature type="region of interest" description="Disordered" evidence="15">
    <location>
        <begin position="293"/>
        <end position="351"/>
    </location>
</feature>
<dbReference type="GO" id="GO:0016567">
    <property type="term" value="P:protein ubiquitination"/>
    <property type="evidence" value="ECO:0007669"/>
    <property type="project" value="UniProtKB-UniPathway"/>
</dbReference>
<evidence type="ECO:0000259" key="17">
    <source>
        <dbReference type="PROSITE" id="PS50089"/>
    </source>
</evidence>
<evidence type="ECO:0000256" key="3">
    <source>
        <dbReference type="ARBA" id="ARBA00008649"/>
    </source>
</evidence>
<dbReference type="InterPro" id="IPR028502">
    <property type="entry name" value="SH3RF3_RING-HC_Zfn"/>
</dbReference>
<dbReference type="OMA" id="SEMRGAM"/>
<protein>
    <recommendedName>
        <fullName evidence="4">RING-type E3 ubiquitin transferase</fullName>
        <ecNumber evidence="4">2.3.2.27</ecNumber>
    </recommendedName>
</protein>
<evidence type="ECO:0000313" key="18">
    <source>
        <dbReference type="Ensembl" id="ENSTNIP00000019523.1"/>
    </source>
</evidence>
<keyword evidence="8" id="KW-0677">Repeat</keyword>
<dbReference type="InParanoid" id="H3DG79"/>
<name>H3DG79_TETNG</name>
<dbReference type="InterPro" id="IPR001841">
    <property type="entry name" value="Znf_RING"/>
</dbReference>
<feature type="compositionally biased region" description="Low complexity" evidence="15">
    <location>
        <begin position="570"/>
        <end position="612"/>
    </location>
</feature>
<feature type="compositionally biased region" description="Pro residues" evidence="15">
    <location>
        <begin position="298"/>
        <end position="320"/>
    </location>
</feature>
<dbReference type="AlphaFoldDB" id="H3DG79"/>
<organism evidence="18 19">
    <name type="scientific">Tetraodon nigroviridis</name>
    <name type="common">Spotted green pufferfish</name>
    <name type="synonym">Chelonodon nigroviridis</name>
    <dbReference type="NCBI Taxonomy" id="99883"/>
    <lineage>
        <taxon>Eukaryota</taxon>
        <taxon>Metazoa</taxon>
        <taxon>Chordata</taxon>
        <taxon>Craniata</taxon>
        <taxon>Vertebrata</taxon>
        <taxon>Euteleostomi</taxon>
        <taxon>Actinopterygii</taxon>
        <taxon>Neopterygii</taxon>
        <taxon>Teleostei</taxon>
        <taxon>Neoteleostei</taxon>
        <taxon>Acanthomorphata</taxon>
        <taxon>Eupercaria</taxon>
        <taxon>Tetraodontiformes</taxon>
        <taxon>Tetradontoidea</taxon>
        <taxon>Tetraodontidae</taxon>
        <taxon>Tetraodon</taxon>
    </lineage>
</organism>
<keyword evidence="6" id="KW-0808">Transferase</keyword>
<feature type="region of interest" description="Disordered" evidence="15">
    <location>
        <begin position="653"/>
        <end position="695"/>
    </location>
</feature>
<dbReference type="PANTHER" id="PTHR14167">
    <property type="entry name" value="SH3 DOMAIN-CONTAINING"/>
    <property type="match status" value="1"/>
</dbReference>
<evidence type="ECO:0000256" key="9">
    <source>
        <dbReference type="ARBA" id="ARBA00022771"/>
    </source>
</evidence>
<keyword evidence="7" id="KW-0479">Metal-binding</keyword>
<dbReference type="PANTHER" id="PTHR14167:SF62">
    <property type="entry name" value="E3 UBIQUITIN-PROTEIN LIGASE SH3RF3"/>
    <property type="match status" value="1"/>
</dbReference>
<reference evidence="18" key="3">
    <citation type="submission" date="2025-09" db="UniProtKB">
        <authorList>
            <consortium name="Ensembl"/>
        </authorList>
    </citation>
    <scope>IDENTIFICATION</scope>
</reference>
<keyword evidence="19" id="KW-1185">Reference proteome</keyword>
<feature type="compositionally biased region" description="Low complexity" evidence="15">
    <location>
        <begin position="771"/>
        <end position="781"/>
    </location>
</feature>
<dbReference type="Gene3D" id="2.30.30.40">
    <property type="entry name" value="SH3 Domains"/>
    <property type="match status" value="4"/>
</dbReference>
<dbReference type="InterPro" id="IPR001452">
    <property type="entry name" value="SH3_domain"/>
</dbReference>
<evidence type="ECO:0000313" key="19">
    <source>
        <dbReference type="Proteomes" id="UP000007303"/>
    </source>
</evidence>
<dbReference type="SMART" id="SM00184">
    <property type="entry name" value="RING"/>
    <property type="match status" value="1"/>
</dbReference>
<comment type="similarity">
    <text evidence="3">Belongs to the SH3RF family.</text>
</comment>
<dbReference type="CDD" id="cd16750">
    <property type="entry name" value="RING-HC_SH3RF3"/>
    <property type="match status" value="1"/>
</dbReference>
<sequence>PTRRRGSPTDTEAQMLTLSADMDESSSLLDLLECSVCLERLDTTAKVLPCQHTFCRRCLENIVSSRNERCPECRILVDCGVDDLPANILLVRLLDGIKQRPQRANGGGGGSTAGDIDLSANGSSLVIKGSRDVQHFQPGLQDRVLSWLQKRRLNIPALPCGKALYSYEGKEPGDLQFSKGDIIILRRKVDDNWYHGELNGCHGFLPASYIQLLVRLLYISLTCSFIYQTENISDVQDQRLTVYTLKTTKDEILTVIRRVDENWAEGMLGDKIGIFPILYVELNETAKQLMEIDKPTPSSVPGPSSEPSPLGPCTPGPSPCSSPSNGNGASHRRVEGKKNAKKRHSFSALSVSQRTAQLNNRHSMEISHPVLISSSDPRAAARIQVISPAYCSISPCFHPSDPHMITEPAFCHVVLKTFPLFPPSPVGHVPPPLQPTFAPPLVKGEIPISGRLMLVFHRTAQASAAGDHTSSTPWFFLSLKMSQLSHQKNIIIYLALYAYKPQKADELELRKGEMYRVTEKCQDGWFKGTSLRTAASGVFPGNYVTPVSRSVRRASKKKRGGGGSGGGQLGNKMAEPASPGSPGPSSSRPSTPLVNAANSVSPASSPQSAAAQLKNCLRSSQHTVNQARTSMQLVHSPPAGSPERPTVAISPLRSQSLSPSRCPGQLGRPLSVVSPGPSLGPSPLPPLPGPSHVHTQSVLVPKGNLPQSSFPTWVCNDSNWLSGWTGETVRAVPRLQSSQPSLVPFQSPCKRSTTDDPDPLTVKEKKERKAGGLLKLLSGAAAKKKPRSPPSSPPTHGPSLAGQGAVATDPAQHGRSGSCPMASQGRAGSCPIESDMSGAIGLEPLHRKSGSLDTNFPRSPPATRAGSALMVLRPEPKPLSRESRYRVVVPYPPQSEAEIELREGDVVFVHKKREDGWFKGTLQRTGETGLFPSSFVESF</sequence>
<feature type="domain" description="SH3" evidence="16">
    <location>
        <begin position="488"/>
        <end position="549"/>
    </location>
</feature>
<dbReference type="FunFam" id="2.30.30.40:FF:000091">
    <property type="entry name" value="Putative E3 ubiquitin-protein ligase SH3RF1"/>
    <property type="match status" value="1"/>
</dbReference>
<dbReference type="PROSITE" id="PS50089">
    <property type="entry name" value="ZF_RING_2"/>
    <property type="match status" value="1"/>
</dbReference>
<dbReference type="InterPro" id="IPR035816">
    <property type="entry name" value="SH3RF1/SH3RF3_SH3_4"/>
</dbReference>
<keyword evidence="12" id="KW-0832">Ubl conjugation</keyword>
<reference evidence="19" key="1">
    <citation type="journal article" date="2004" name="Nature">
        <title>Genome duplication in the teleost fish Tetraodon nigroviridis reveals the early vertebrate proto-karyotype.</title>
        <authorList>
            <person name="Jaillon O."/>
            <person name="Aury J.-M."/>
            <person name="Brunet F."/>
            <person name="Petit J.-L."/>
            <person name="Stange-Thomann N."/>
            <person name="Mauceli E."/>
            <person name="Bouneau L."/>
            <person name="Fischer C."/>
            <person name="Ozouf-Costaz C."/>
            <person name="Bernot A."/>
            <person name="Nicaud S."/>
            <person name="Jaffe D."/>
            <person name="Fisher S."/>
            <person name="Lutfalla G."/>
            <person name="Dossat C."/>
            <person name="Segurens B."/>
            <person name="Dasilva C."/>
            <person name="Salanoubat M."/>
            <person name="Levy M."/>
            <person name="Boudet N."/>
            <person name="Castellano S."/>
            <person name="Anthouard V."/>
            <person name="Jubin C."/>
            <person name="Castelli V."/>
            <person name="Katinka M."/>
            <person name="Vacherie B."/>
            <person name="Biemont C."/>
            <person name="Skalli Z."/>
            <person name="Cattolico L."/>
            <person name="Poulain J."/>
            <person name="De Berardinis V."/>
            <person name="Cruaud C."/>
            <person name="Duprat S."/>
            <person name="Brottier P."/>
            <person name="Coutanceau J.-P."/>
            <person name="Gouzy J."/>
            <person name="Parra G."/>
            <person name="Lardier G."/>
            <person name="Chapple C."/>
            <person name="McKernan K.J."/>
            <person name="McEwan P."/>
            <person name="Bosak S."/>
            <person name="Kellis M."/>
            <person name="Volff J.-N."/>
            <person name="Guigo R."/>
            <person name="Zody M.C."/>
            <person name="Mesirov J."/>
            <person name="Lindblad-Toh K."/>
            <person name="Birren B."/>
            <person name="Nusbaum C."/>
            <person name="Kahn D."/>
            <person name="Robinson-Rechavi M."/>
            <person name="Laudet V."/>
            <person name="Schachter V."/>
            <person name="Quetier F."/>
            <person name="Saurin W."/>
            <person name="Scarpelli C."/>
            <person name="Wincker P."/>
            <person name="Lander E.S."/>
            <person name="Weissenbach J."/>
            <person name="Roest Crollius H."/>
        </authorList>
    </citation>
    <scope>NUCLEOTIDE SEQUENCE [LARGE SCALE GENOMIC DNA]</scope>
</reference>
<evidence type="ECO:0000256" key="5">
    <source>
        <dbReference type="ARBA" id="ARBA00022443"/>
    </source>
</evidence>
<keyword evidence="9 13" id="KW-0863">Zinc-finger</keyword>
<dbReference type="InterPro" id="IPR036028">
    <property type="entry name" value="SH3-like_dom_sf"/>
</dbReference>
<feature type="region of interest" description="Disordered" evidence="15">
    <location>
        <begin position="549"/>
        <end position="613"/>
    </location>
</feature>
<dbReference type="CDD" id="cd11785">
    <property type="entry name" value="SH3_SH3RF_C"/>
    <property type="match status" value="1"/>
</dbReference>
<dbReference type="SUPFAM" id="SSF57850">
    <property type="entry name" value="RING/U-box"/>
    <property type="match status" value="1"/>
</dbReference>
<feature type="compositionally biased region" description="Pro residues" evidence="15">
    <location>
        <begin position="678"/>
        <end position="689"/>
    </location>
</feature>
<dbReference type="InterPro" id="IPR050384">
    <property type="entry name" value="Endophilin_SH3RF"/>
</dbReference>
<dbReference type="HOGENOM" id="CLU_015769_1_0_1"/>
<dbReference type="PROSITE" id="PS00518">
    <property type="entry name" value="ZF_RING_1"/>
    <property type="match status" value="1"/>
</dbReference>
<dbReference type="UniPathway" id="UPA00143"/>
<comment type="pathway">
    <text evidence="2">Protein modification; protein ubiquitination.</text>
</comment>
<dbReference type="InterPro" id="IPR018957">
    <property type="entry name" value="Znf_C3HC4_RING-type"/>
</dbReference>
<evidence type="ECO:0000256" key="2">
    <source>
        <dbReference type="ARBA" id="ARBA00004906"/>
    </source>
</evidence>
<evidence type="ECO:0000256" key="11">
    <source>
        <dbReference type="ARBA" id="ARBA00022833"/>
    </source>
</evidence>
<evidence type="ECO:0000256" key="15">
    <source>
        <dbReference type="SAM" id="MobiDB-lite"/>
    </source>
</evidence>
<feature type="domain" description="SH3" evidence="16">
    <location>
        <begin position="156"/>
        <end position="215"/>
    </location>
</feature>
<evidence type="ECO:0000256" key="8">
    <source>
        <dbReference type="ARBA" id="ARBA00022737"/>
    </source>
</evidence>
<dbReference type="Proteomes" id="UP000007303">
    <property type="component" value="Unassembled WGS sequence"/>
</dbReference>
<evidence type="ECO:0000256" key="14">
    <source>
        <dbReference type="PROSITE-ProRule" id="PRU00192"/>
    </source>
</evidence>
<accession>H3DG79</accession>
<reference evidence="18" key="2">
    <citation type="submission" date="2025-08" db="UniProtKB">
        <authorList>
            <consortium name="Ensembl"/>
        </authorList>
    </citation>
    <scope>IDENTIFICATION</scope>
</reference>
<dbReference type="Gene3D" id="3.30.40.10">
    <property type="entry name" value="Zinc/RING finger domain, C3HC4 (zinc finger)"/>
    <property type="match status" value="1"/>
</dbReference>
<feature type="region of interest" description="Disordered" evidence="15">
    <location>
        <begin position="735"/>
        <end position="864"/>
    </location>
</feature>